<keyword evidence="3 10" id="KW-0812">Transmembrane</keyword>
<evidence type="ECO:0000256" key="7">
    <source>
        <dbReference type="ARBA" id="ARBA00023136"/>
    </source>
</evidence>
<keyword evidence="13" id="KW-1185">Reference proteome</keyword>
<evidence type="ECO:0000256" key="6">
    <source>
        <dbReference type="ARBA" id="ARBA00022989"/>
    </source>
</evidence>
<dbReference type="PIRSF" id="PIRSF011018">
    <property type="entry name" value="Nicalin"/>
    <property type="match status" value="1"/>
</dbReference>
<dbReference type="Gene3D" id="3.40.630.10">
    <property type="entry name" value="Zn peptidases"/>
    <property type="match status" value="1"/>
</dbReference>
<evidence type="ECO:0000256" key="9">
    <source>
        <dbReference type="ARBA" id="ARBA00034873"/>
    </source>
</evidence>
<dbReference type="FunFam" id="3.40.630.10:FF:000115">
    <property type="entry name" value="Nicalin-1"/>
    <property type="match status" value="1"/>
</dbReference>
<evidence type="ECO:0000313" key="13">
    <source>
        <dbReference type="Proteomes" id="UP000245119"/>
    </source>
</evidence>
<comment type="similarity">
    <text evidence="2">Belongs to the nicastrin family.</text>
</comment>
<keyword evidence="5" id="KW-0256">Endoplasmic reticulum</keyword>
<dbReference type="InterPro" id="IPR018247">
    <property type="entry name" value="EF_Hand_1_Ca_BS"/>
</dbReference>
<feature type="domain" description="Peptidase M28" evidence="11">
    <location>
        <begin position="247"/>
        <end position="371"/>
    </location>
</feature>
<dbReference type="GO" id="GO:0005789">
    <property type="term" value="C:endoplasmic reticulum membrane"/>
    <property type="evidence" value="ECO:0007669"/>
    <property type="project" value="UniProtKB-SubCell"/>
</dbReference>
<dbReference type="EMBL" id="PZQS01000013">
    <property type="protein sequence ID" value="PVD19594.1"/>
    <property type="molecule type" value="Genomic_DNA"/>
</dbReference>
<dbReference type="InterPro" id="IPR007484">
    <property type="entry name" value="Peptidase_M28"/>
</dbReference>
<dbReference type="CDD" id="cd03882">
    <property type="entry name" value="M28_nicalin_like"/>
    <property type="match status" value="1"/>
</dbReference>
<comment type="caution">
    <text evidence="12">The sequence shown here is derived from an EMBL/GenBank/DDBJ whole genome shotgun (WGS) entry which is preliminary data.</text>
</comment>
<proteinExistence type="inferred from homology"/>
<evidence type="ECO:0000259" key="11">
    <source>
        <dbReference type="Pfam" id="PF04389"/>
    </source>
</evidence>
<dbReference type="STRING" id="400727.A0A2T7NEJ3"/>
<keyword evidence="7 10" id="KW-0472">Membrane</keyword>
<evidence type="ECO:0000256" key="3">
    <source>
        <dbReference type="ARBA" id="ARBA00022692"/>
    </source>
</evidence>
<evidence type="ECO:0000256" key="8">
    <source>
        <dbReference type="ARBA" id="ARBA00023180"/>
    </source>
</evidence>
<organism evidence="12 13">
    <name type="scientific">Pomacea canaliculata</name>
    <name type="common">Golden apple snail</name>
    <dbReference type="NCBI Taxonomy" id="400727"/>
    <lineage>
        <taxon>Eukaryota</taxon>
        <taxon>Metazoa</taxon>
        <taxon>Spiralia</taxon>
        <taxon>Lophotrochozoa</taxon>
        <taxon>Mollusca</taxon>
        <taxon>Gastropoda</taxon>
        <taxon>Caenogastropoda</taxon>
        <taxon>Architaenioglossa</taxon>
        <taxon>Ampullarioidea</taxon>
        <taxon>Ampullariidae</taxon>
        <taxon>Pomacea</taxon>
    </lineage>
</organism>
<dbReference type="OrthoDB" id="5913609at2759"/>
<dbReference type="SUPFAM" id="SSF53187">
    <property type="entry name" value="Zn-dependent exopeptidases"/>
    <property type="match status" value="1"/>
</dbReference>
<comment type="subcellular location">
    <subcellularLocation>
        <location evidence="1">Endoplasmic reticulum membrane</location>
        <topology evidence="1">Single-pass membrane protein</topology>
    </subcellularLocation>
</comment>
<evidence type="ECO:0000256" key="4">
    <source>
        <dbReference type="ARBA" id="ARBA00022729"/>
    </source>
</evidence>
<reference evidence="12 13" key="1">
    <citation type="submission" date="2018-04" db="EMBL/GenBank/DDBJ databases">
        <title>The genome of golden apple snail Pomacea canaliculata provides insight into stress tolerance and invasive adaptation.</title>
        <authorList>
            <person name="Liu C."/>
            <person name="Liu B."/>
            <person name="Ren Y."/>
            <person name="Zhang Y."/>
            <person name="Wang H."/>
            <person name="Li S."/>
            <person name="Jiang F."/>
            <person name="Yin L."/>
            <person name="Zhang G."/>
            <person name="Qian W."/>
            <person name="Fan W."/>
        </authorList>
    </citation>
    <scope>NUCLEOTIDE SEQUENCE [LARGE SCALE GENOMIC DNA]</scope>
    <source>
        <strain evidence="12">SZHN2017</strain>
        <tissue evidence="12">Muscle</tissue>
    </source>
</reference>
<dbReference type="AlphaFoldDB" id="A0A2T7NEJ3"/>
<evidence type="ECO:0000256" key="10">
    <source>
        <dbReference type="SAM" id="Phobius"/>
    </source>
</evidence>
<feature type="transmembrane region" description="Helical" evidence="10">
    <location>
        <begin position="558"/>
        <end position="579"/>
    </location>
</feature>
<evidence type="ECO:0000256" key="5">
    <source>
        <dbReference type="ARBA" id="ARBA00022824"/>
    </source>
</evidence>
<dbReference type="InterPro" id="IPR016574">
    <property type="entry name" value="Nicalin"/>
</dbReference>
<keyword evidence="8" id="KW-0325">Glycoprotein</keyword>
<protein>
    <recommendedName>
        <fullName evidence="9">BOS complex subunit NCLN</fullName>
    </recommendedName>
</protein>
<evidence type="ECO:0000256" key="1">
    <source>
        <dbReference type="ARBA" id="ARBA00004389"/>
    </source>
</evidence>
<accession>A0A2T7NEJ3</accession>
<dbReference type="Pfam" id="PF04389">
    <property type="entry name" value="Peptidase_M28"/>
    <property type="match status" value="1"/>
</dbReference>
<evidence type="ECO:0000256" key="2">
    <source>
        <dbReference type="ARBA" id="ARBA00007717"/>
    </source>
</evidence>
<evidence type="ECO:0000313" key="12">
    <source>
        <dbReference type="EMBL" id="PVD19594.1"/>
    </source>
</evidence>
<keyword evidence="6 10" id="KW-1133">Transmembrane helix</keyword>
<feature type="transmembrane region" description="Helical" evidence="10">
    <location>
        <begin position="52"/>
        <end position="71"/>
    </location>
</feature>
<gene>
    <name evidence="12" type="ORF">C0Q70_20084</name>
</gene>
<dbReference type="PROSITE" id="PS00018">
    <property type="entry name" value="EF_HAND_1"/>
    <property type="match status" value="1"/>
</dbReference>
<dbReference type="GO" id="GO:0009966">
    <property type="term" value="P:regulation of signal transduction"/>
    <property type="evidence" value="ECO:0007669"/>
    <property type="project" value="InterPro"/>
</dbReference>
<dbReference type="Proteomes" id="UP000245119">
    <property type="component" value="Linkage Group LG13"/>
</dbReference>
<name>A0A2T7NEJ3_POMCA</name>
<sequence>MRGPSRARTDEKRISSERISALDFGIIYRPKMWFTEAGEIVEMFRSSFPLSFLFFVPIFILISPVSPVYAAQEFNVYRMQQFDLQGSSYGCKSSLVNVEARPIDSKMLTRRCVVARLRDVTVPKFRDLMAQNAGALLVLLPKTFLDLTAEEEEHLQSLERDLMQEDVNLPVYFAHETEELQRLYEELVHGSAGDQASTAWEALLSSATANGFQIVVNGAQSKALPDFSVTNLQGRLSGHGIEEQLPTIVISAYYDATGIAPGLAYGADSNGSGVVALLELARLFSKLYTNSRTHANQVANFVLDFFGYNLVFLLSGGGKFNYQGTKRWIEDNIESTDSNLLADVAFVLCLDSLGSGDSLHLHVSKPPKEDSEGGLFLKNVEQAAAARDPPVEFSMVHKKINLADELLAWEHERFSIKRLLAFTASHLDSPKSLNRSTILDTRDRVNQKTLSRNIYVVADALARHMYNLTNLGNFSLFTEALGLQEEGQISWLDFLTEQPRAAPLLPPESSILNMLEDSLNRFLKDVRRSTFRADKRDPEFVFYTGAVYSMNAFNVKPAVFDLFLAVVIAVYLTVIYLLATVAEVTVSHSPVQQSGSQRSGH</sequence>
<keyword evidence="4" id="KW-0732">Signal</keyword>
<dbReference type="PANTHER" id="PTHR31826">
    <property type="entry name" value="NICALIN"/>
    <property type="match status" value="1"/>
</dbReference>